<feature type="domain" description="Chitin-binding type-2" evidence="2">
    <location>
        <begin position="324"/>
        <end position="383"/>
    </location>
</feature>
<protein>
    <submittedName>
        <fullName evidence="3">Chitin-binding type-2 domain-containing protein</fullName>
    </submittedName>
</protein>
<dbReference type="AlphaFoldDB" id="A0A8X6ICJ0"/>
<dbReference type="PANTHER" id="PTHR22933:SF42">
    <property type="entry name" value="FI18455P1-RELATED"/>
    <property type="match status" value="1"/>
</dbReference>
<dbReference type="OrthoDB" id="6514762at2759"/>
<dbReference type="Pfam" id="PF01607">
    <property type="entry name" value="CBM_14"/>
    <property type="match status" value="1"/>
</dbReference>
<dbReference type="Proteomes" id="UP000887013">
    <property type="component" value="Unassembled WGS sequence"/>
</dbReference>
<gene>
    <name evidence="3" type="primary">X975_18708</name>
    <name evidence="3" type="ORF">NPIL_346301</name>
</gene>
<dbReference type="SMART" id="SM00494">
    <property type="entry name" value="ChtBD2"/>
    <property type="match status" value="1"/>
</dbReference>
<dbReference type="GO" id="GO:0005576">
    <property type="term" value="C:extracellular region"/>
    <property type="evidence" value="ECO:0007669"/>
    <property type="project" value="InterPro"/>
</dbReference>
<dbReference type="PROSITE" id="PS50940">
    <property type="entry name" value="CHIT_BIND_II"/>
    <property type="match status" value="1"/>
</dbReference>
<evidence type="ECO:0000313" key="4">
    <source>
        <dbReference type="Proteomes" id="UP000887013"/>
    </source>
</evidence>
<evidence type="ECO:0000256" key="1">
    <source>
        <dbReference type="SAM" id="MobiDB-lite"/>
    </source>
</evidence>
<dbReference type="InterPro" id="IPR052976">
    <property type="entry name" value="Scoloptoxin-like"/>
</dbReference>
<reference evidence="3" key="1">
    <citation type="submission" date="2020-08" db="EMBL/GenBank/DDBJ databases">
        <title>Multicomponent nature underlies the extraordinary mechanical properties of spider dragline silk.</title>
        <authorList>
            <person name="Kono N."/>
            <person name="Nakamura H."/>
            <person name="Mori M."/>
            <person name="Yoshida Y."/>
            <person name="Ohtoshi R."/>
            <person name="Malay A.D."/>
            <person name="Moran D.A.P."/>
            <person name="Tomita M."/>
            <person name="Numata K."/>
            <person name="Arakawa K."/>
        </authorList>
    </citation>
    <scope>NUCLEOTIDE SEQUENCE</scope>
</reference>
<name>A0A8X6ICJ0_NEPPI</name>
<feature type="region of interest" description="Disordered" evidence="1">
    <location>
        <begin position="170"/>
        <end position="189"/>
    </location>
</feature>
<keyword evidence="4" id="KW-1185">Reference proteome</keyword>
<dbReference type="SUPFAM" id="SSF57625">
    <property type="entry name" value="Invertebrate chitin-binding proteins"/>
    <property type="match status" value="1"/>
</dbReference>
<comment type="caution">
    <text evidence="3">The sequence shown here is derived from an EMBL/GenBank/DDBJ whole genome shotgun (WGS) entry which is preliminary data.</text>
</comment>
<accession>A0A8X6ICJ0</accession>
<dbReference type="InterPro" id="IPR036508">
    <property type="entry name" value="Chitin-bd_dom_sf"/>
</dbReference>
<dbReference type="GO" id="GO:0008061">
    <property type="term" value="F:chitin binding"/>
    <property type="evidence" value="ECO:0007669"/>
    <property type="project" value="InterPro"/>
</dbReference>
<dbReference type="EMBL" id="BMAW01088967">
    <property type="protein sequence ID" value="GFS37430.1"/>
    <property type="molecule type" value="Genomic_DNA"/>
</dbReference>
<dbReference type="Gene3D" id="2.170.140.10">
    <property type="entry name" value="Chitin binding domain"/>
    <property type="match status" value="1"/>
</dbReference>
<proteinExistence type="predicted"/>
<evidence type="ECO:0000259" key="2">
    <source>
        <dbReference type="PROSITE" id="PS50940"/>
    </source>
</evidence>
<sequence>MVLRIPRCFKSNVLLSPGVRGECLSTGASHPANSFASRESRSLLPAPCAVIRRTVLNPFQPQFPSRRTYHTALSPLCGLHLTRKTPLIYGCGSGPMIVPWKDEKILRWTDARATVLLCAPATVRPTHSCGRCCDDNEIPEKFYFGEGRPRTTTEPPTDEDALAFNITTTEEESLRPKGVTEETSDNPLSVVWPQRSRPVAKRFRIPTPTTPEPQVLLKLLQPKPTRPAIYSLDGFVPKPSIRRPVSTEPPLNFKRTDLQLLSSRRKVSRYSKEDEDDDEDDLQRVDGGRRGRRRKKPVSRYTAFARKGVPGEDFPVFTYIPHTDFDCGPQPGLYADPYTDCQVWHMCPGGNLSPRHSFLCPNGTIFNQKKRICDWWYNVDCRKHTRKIRTDD</sequence>
<feature type="region of interest" description="Disordered" evidence="1">
    <location>
        <begin position="264"/>
        <end position="298"/>
    </location>
</feature>
<dbReference type="InterPro" id="IPR002557">
    <property type="entry name" value="Chitin-bd_dom"/>
</dbReference>
<dbReference type="PANTHER" id="PTHR22933">
    <property type="entry name" value="FI18007P1-RELATED"/>
    <property type="match status" value="1"/>
</dbReference>
<evidence type="ECO:0000313" key="3">
    <source>
        <dbReference type="EMBL" id="GFS37430.1"/>
    </source>
</evidence>
<organism evidence="3 4">
    <name type="scientific">Nephila pilipes</name>
    <name type="common">Giant wood spider</name>
    <name type="synonym">Nephila maculata</name>
    <dbReference type="NCBI Taxonomy" id="299642"/>
    <lineage>
        <taxon>Eukaryota</taxon>
        <taxon>Metazoa</taxon>
        <taxon>Ecdysozoa</taxon>
        <taxon>Arthropoda</taxon>
        <taxon>Chelicerata</taxon>
        <taxon>Arachnida</taxon>
        <taxon>Araneae</taxon>
        <taxon>Araneomorphae</taxon>
        <taxon>Entelegynae</taxon>
        <taxon>Araneoidea</taxon>
        <taxon>Nephilidae</taxon>
        <taxon>Nephila</taxon>
    </lineage>
</organism>